<accession>A0A3S5BSW4</accession>
<organism evidence="1 2">
    <name type="scientific">Protopolystoma xenopodis</name>
    <dbReference type="NCBI Taxonomy" id="117903"/>
    <lineage>
        <taxon>Eukaryota</taxon>
        <taxon>Metazoa</taxon>
        <taxon>Spiralia</taxon>
        <taxon>Lophotrochozoa</taxon>
        <taxon>Platyhelminthes</taxon>
        <taxon>Monogenea</taxon>
        <taxon>Polyopisthocotylea</taxon>
        <taxon>Polystomatidea</taxon>
        <taxon>Polystomatidae</taxon>
        <taxon>Protopolystoma</taxon>
    </lineage>
</organism>
<dbReference type="AlphaFoldDB" id="A0A3S5BSW4"/>
<evidence type="ECO:0000313" key="1">
    <source>
        <dbReference type="EMBL" id="VEL38208.1"/>
    </source>
</evidence>
<dbReference type="Proteomes" id="UP000784294">
    <property type="component" value="Unassembled WGS sequence"/>
</dbReference>
<evidence type="ECO:0000313" key="2">
    <source>
        <dbReference type="Proteomes" id="UP000784294"/>
    </source>
</evidence>
<keyword evidence="2" id="KW-1185">Reference proteome</keyword>
<name>A0A3S5BSW4_9PLAT</name>
<proteinExistence type="predicted"/>
<dbReference type="EMBL" id="CAAALY010257210">
    <property type="protein sequence ID" value="VEL38208.1"/>
    <property type="molecule type" value="Genomic_DNA"/>
</dbReference>
<reference evidence="1" key="1">
    <citation type="submission" date="2018-11" db="EMBL/GenBank/DDBJ databases">
        <authorList>
            <consortium name="Pathogen Informatics"/>
        </authorList>
    </citation>
    <scope>NUCLEOTIDE SEQUENCE</scope>
</reference>
<gene>
    <name evidence="1" type="ORF">PXEA_LOCUS31648</name>
</gene>
<sequence>MGFASGILNLTNSPLEDCRYSCCLFSVVLAHPESQEVNSFLCPKYLFPCKRYLLAECPDLPSALGSHLPLLLAPSPMLTATSKLPTHLFALEQSAAAADDVLLATGQHNGLVGRFFTCPPGTRMNDHG</sequence>
<comment type="caution">
    <text evidence="1">The sequence shown here is derived from an EMBL/GenBank/DDBJ whole genome shotgun (WGS) entry which is preliminary data.</text>
</comment>
<protein>
    <submittedName>
        <fullName evidence="1">Uncharacterized protein</fullName>
    </submittedName>
</protein>